<dbReference type="Pfam" id="PF03024">
    <property type="entry name" value="Folate_rec"/>
    <property type="match status" value="1"/>
</dbReference>
<proteinExistence type="inferred from homology"/>
<evidence type="ECO:0000256" key="1">
    <source>
        <dbReference type="ARBA" id="ARBA00007932"/>
    </source>
</evidence>
<dbReference type="PANTHER" id="PTHR10517">
    <property type="entry name" value="FOLATE RECEPTOR"/>
    <property type="match status" value="1"/>
</dbReference>
<keyword evidence="2 4" id="KW-0732">Signal</keyword>
<evidence type="ECO:0000259" key="5">
    <source>
        <dbReference type="Pfam" id="PF03024"/>
    </source>
</evidence>
<dbReference type="InterPro" id="IPR004269">
    <property type="entry name" value="Folate_rcpt"/>
</dbReference>
<organism evidence="6">
    <name type="scientific">Sexangularia sp. CB-2014</name>
    <dbReference type="NCBI Taxonomy" id="1486929"/>
    <lineage>
        <taxon>Eukaryota</taxon>
        <taxon>Amoebozoa</taxon>
        <taxon>Tubulinea</taxon>
        <taxon>Elardia</taxon>
        <taxon>Arcellinida</taxon>
        <taxon>Arcellinida incertae sedis</taxon>
        <taxon>Sexangularia</taxon>
    </lineage>
</organism>
<feature type="chain" id="PRO_5031142342" description="Folate receptor-like domain-containing protein" evidence="4">
    <location>
        <begin position="17"/>
        <end position="199"/>
    </location>
</feature>
<evidence type="ECO:0000256" key="4">
    <source>
        <dbReference type="SAM" id="SignalP"/>
    </source>
</evidence>
<comment type="similarity">
    <text evidence="1">Belongs to the folate receptor family.</text>
</comment>
<evidence type="ECO:0000256" key="2">
    <source>
        <dbReference type="ARBA" id="ARBA00022729"/>
    </source>
</evidence>
<dbReference type="InterPro" id="IPR018143">
    <property type="entry name" value="Folate_rcpt-like"/>
</dbReference>
<feature type="signal peptide" evidence="4">
    <location>
        <begin position="1"/>
        <end position="16"/>
    </location>
</feature>
<dbReference type="EMBL" id="HBGL01010292">
    <property type="protein sequence ID" value="CAD9300428.1"/>
    <property type="molecule type" value="Transcribed_RNA"/>
</dbReference>
<dbReference type="PANTHER" id="PTHR10517:SF28">
    <property type="entry name" value="COILIN"/>
    <property type="match status" value="1"/>
</dbReference>
<evidence type="ECO:0000256" key="3">
    <source>
        <dbReference type="ARBA" id="ARBA00023157"/>
    </source>
</evidence>
<sequence>MMLFVVALSIFSFCSAQDTCANGAEPKVEDDLNNCNWYQLSSCCSANEAPLSVGELFEQNKGKEDCPDGIPSQECLDYLNLIECARSCSPDQGLYYRDANGNVETGQMRVCSEFVKEMWDACQAGVPATVGCTRELSKEYTGTTTPWRDWAESSVNDGYLGLNVKYIDNDIACFGGASSATLAASVAAVSALVMTALYH</sequence>
<evidence type="ECO:0000313" key="6">
    <source>
        <dbReference type="EMBL" id="CAD9300428.1"/>
    </source>
</evidence>
<reference evidence="6" key="1">
    <citation type="submission" date="2021-01" db="EMBL/GenBank/DDBJ databases">
        <authorList>
            <person name="Corre E."/>
            <person name="Pelletier E."/>
            <person name="Niang G."/>
            <person name="Scheremetjew M."/>
            <person name="Finn R."/>
            <person name="Kale V."/>
            <person name="Holt S."/>
            <person name="Cochrane G."/>
            <person name="Meng A."/>
            <person name="Brown T."/>
            <person name="Cohen L."/>
        </authorList>
    </citation>
    <scope>NUCLEOTIDE SEQUENCE</scope>
    <source>
        <strain evidence="6">ATCC 50979</strain>
    </source>
</reference>
<dbReference type="AlphaFoldDB" id="A0A7S1YEV9"/>
<dbReference type="GO" id="GO:0009897">
    <property type="term" value="C:external side of plasma membrane"/>
    <property type="evidence" value="ECO:0007669"/>
    <property type="project" value="TreeGrafter"/>
</dbReference>
<gene>
    <name evidence="6" type="ORF">SSP0437_LOCUS7990</name>
</gene>
<name>A0A7S1YEV9_9EUKA</name>
<dbReference type="GO" id="GO:0038023">
    <property type="term" value="F:signaling receptor activity"/>
    <property type="evidence" value="ECO:0007669"/>
    <property type="project" value="TreeGrafter"/>
</dbReference>
<feature type="domain" description="Folate receptor-like" evidence="5">
    <location>
        <begin position="22"/>
        <end position="126"/>
    </location>
</feature>
<protein>
    <recommendedName>
        <fullName evidence="5">Folate receptor-like domain-containing protein</fullName>
    </recommendedName>
</protein>
<accession>A0A7S1YEV9</accession>
<keyword evidence="3" id="KW-1015">Disulfide bond</keyword>